<proteinExistence type="predicted"/>
<evidence type="ECO:0008006" key="3">
    <source>
        <dbReference type="Google" id="ProtNLM"/>
    </source>
</evidence>
<organism evidence="1 2">
    <name type="scientific">Pseudomonas saxonica</name>
    <dbReference type="NCBI Taxonomy" id="2600598"/>
    <lineage>
        <taxon>Bacteria</taxon>
        <taxon>Pseudomonadati</taxon>
        <taxon>Pseudomonadota</taxon>
        <taxon>Gammaproteobacteria</taxon>
        <taxon>Pseudomonadales</taxon>
        <taxon>Pseudomonadaceae</taxon>
        <taxon>Pseudomonas</taxon>
    </lineage>
</organism>
<dbReference type="OrthoDB" id="7040764at2"/>
<evidence type="ECO:0000313" key="1">
    <source>
        <dbReference type="EMBL" id="TWR78409.1"/>
    </source>
</evidence>
<comment type="caution">
    <text evidence="1">The sequence shown here is derived from an EMBL/GenBank/DDBJ whole genome shotgun (WGS) entry which is preliminary data.</text>
</comment>
<gene>
    <name evidence="1" type="ORF">FJD37_23515</name>
</gene>
<reference evidence="1 2" key="1">
    <citation type="submission" date="2019-06" db="EMBL/GenBank/DDBJ databases">
        <title>Pseudomonas bimorpha sp. nov. isolated from bovine raw milk and skim milk concentrate.</title>
        <authorList>
            <person name="Hofmann K."/>
            <person name="Huptas C."/>
            <person name="Doll E."/>
            <person name="Scherer S."/>
            <person name="Wenning M."/>
        </authorList>
    </citation>
    <scope>NUCLEOTIDE SEQUENCE [LARGE SCALE GENOMIC DNA]</scope>
    <source>
        <strain evidence="1 2">DSM 108990</strain>
    </source>
</reference>
<dbReference type="RefSeq" id="WP_146427757.1">
    <property type="nucleotide sequence ID" value="NZ_VFIP01000089.1"/>
</dbReference>
<dbReference type="Proteomes" id="UP000317901">
    <property type="component" value="Unassembled WGS sequence"/>
</dbReference>
<name>A0A5C5PRG5_9PSED</name>
<sequence length="210" mass="22344">MSISEQELFGLMAVAQEQQQAVSEALKNLEDRQVALNAVIARAGTAVEEMNKAGHASALIIEKATRIAVEKAVQAALANVQQQTQSTLGDSVNPAVKALQGVTARAEQAEESLHQAASSISWKWAAIWASTSCMLLASIVGLSMLLVPSPNEIADLRANVAALEARGGKIELSTCGDKKRLCARVNPKEAATIWGPEGNKNEKWIILNGY</sequence>
<evidence type="ECO:0000313" key="2">
    <source>
        <dbReference type="Proteomes" id="UP000317901"/>
    </source>
</evidence>
<accession>A0A5C5PRG5</accession>
<dbReference type="AlphaFoldDB" id="A0A5C5PRG5"/>
<protein>
    <recommendedName>
        <fullName evidence="3">Mobilization protein B</fullName>
    </recommendedName>
</protein>
<dbReference type="EMBL" id="VFIP01000089">
    <property type="protein sequence ID" value="TWR78409.1"/>
    <property type="molecule type" value="Genomic_DNA"/>
</dbReference>